<dbReference type="EMBL" id="OB684022">
    <property type="protein sequence ID" value="CAD7237017.1"/>
    <property type="molecule type" value="Genomic_DNA"/>
</dbReference>
<feature type="non-terminal residue" evidence="2">
    <location>
        <position position="1"/>
    </location>
</feature>
<proteinExistence type="predicted"/>
<gene>
    <name evidence="2" type="ORF">CTOB1V02_LOCUS14832</name>
</gene>
<feature type="region of interest" description="Disordered" evidence="1">
    <location>
        <begin position="15"/>
        <end position="46"/>
    </location>
</feature>
<protein>
    <submittedName>
        <fullName evidence="2">Uncharacterized protein</fullName>
    </submittedName>
</protein>
<dbReference type="AlphaFoldDB" id="A0A7R8WX93"/>
<accession>A0A7R8WX93</accession>
<name>A0A7R8WX93_9CRUS</name>
<sequence>MVSHSSRSFVRVEQLLGEEDEAPADPTTAPSTSAEPPPVKRARMAVPDTEESLRDMLEGLEELHTRADRCYVLLLLRYRLSLRRDFARNSRHQLAACLLRLSNRLLMWDSAQVAIVRCLAELPISEDTLALSVRLARENVSPKVVHEFLRMGIRKNVASSSLYQELQQKTLYRDAETAETIRTLLHHV</sequence>
<reference evidence="2" key="1">
    <citation type="submission" date="2020-11" db="EMBL/GenBank/DDBJ databases">
        <authorList>
            <person name="Tran Van P."/>
        </authorList>
    </citation>
    <scope>NUCLEOTIDE SEQUENCE</scope>
</reference>
<organism evidence="2">
    <name type="scientific">Cyprideis torosa</name>
    <dbReference type="NCBI Taxonomy" id="163714"/>
    <lineage>
        <taxon>Eukaryota</taxon>
        <taxon>Metazoa</taxon>
        <taxon>Ecdysozoa</taxon>
        <taxon>Arthropoda</taxon>
        <taxon>Crustacea</taxon>
        <taxon>Oligostraca</taxon>
        <taxon>Ostracoda</taxon>
        <taxon>Podocopa</taxon>
        <taxon>Podocopida</taxon>
        <taxon>Cytherocopina</taxon>
        <taxon>Cytheroidea</taxon>
        <taxon>Cytherideidae</taxon>
        <taxon>Cyprideis</taxon>
    </lineage>
</organism>
<feature type="compositionally biased region" description="Low complexity" evidence="1">
    <location>
        <begin position="24"/>
        <end position="34"/>
    </location>
</feature>
<evidence type="ECO:0000256" key="1">
    <source>
        <dbReference type="SAM" id="MobiDB-lite"/>
    </source>
</evidence>
<evidence type="ECO:0000313" key="2">
    <source>
        <dbReference type="EMBL" id="CAD7237017.1"/>
    </source>
</evidence>